<evidence type="ECO:0000256" key="2">
    <source>
        <dbReference type="PIRSR" id="PIRSR637460-2"/>
    </source>
</evidence>
<proteinExistence type="predicted"/>
<dbReference type="SUPFAM" id="SSF52266">
    <property type="entry name" value="SGNH hydrolase"/>
    <property type="match status" value="1"/>
</dbReference>
<dbReference type="OrthoDB" id="5503950at2"/>
<name>A0A426K010_9PSEU</name>
<keyword evidence="6" id="KW-1185">Reference proteome</keyword>
<evidence type="ECO:0000313" key="5">
    <source>
        <dbReference type="EMBL" id="RRO18747.1"/>
    </source>
</evidence>
<dbReference type="PANTHER" id="PTHR37981">
    <property type="entry name" value="LIPASE 2"/>
    <property type="match status" value="1"/>
</dbReference>
<keyword evidence="3" id="KW-0732">Signal</keyword>
<reference evidence="5 6" key="1">
    <citation type="submission" date="2018-11" db="EMBL/GenBank/DDBJ databases">
        <title>Saccharopolyspora rhizosphaerae sp. nov., an actinomycete isolated from rhizosphere soil in Thailand.</title>
        <authorList>
            <person name="Intra B."/>
            <person name="Euanorasetr J."/>
            <person name="Take A."/>
            <person name="Inahashi Y."/>
            <person name="Mori M."/>
            <person name="Panbangred W."/>
            <person name="Matsumoto A."/>
        </authorList>
    </citation>
    <scope>NUCLEOTIDE SEQUENCE [LARGE SCALE GENOMIC DNA]</scope>
    <source>
        <strain evidence="5 6">H219</strain>
    </source>
</reference>
<organism evidence="5 6">
    <name type="scientific">Saccharopolyspora rhizosphaerae</name>
    <dbReference type="NCBI Taxonomy" id="2492662"/>
    <lineage>
        <taxon>Bacteria</taxon>
        <taxon>Bacillati</taxon>
        <taxon>Actinomycetota</taxon>
        <taxon>Actinomycetes</taxon>
        <taxon>Pseudonocardiales</taxon>
        <taxon>Pseudonocardiaceae</taxon>
        <taxon>Saccharopolyspora</taxon>
    </lineage>
</organism>
<dbReference type="Pfam" id="PF13472">
    <property type="entry name" value="Lipase_GDSL_2"/>
    <property type="match status" value="1"/>
</dbReference>
<gene>
    <name evidence="5" type="ORF">EIL87_06445</name>
</gene>
<comment type="caution">
    <text evidence="5">The sequence shown here is derived from an EMBL/GenBank/DDBJ whole genome shotgun (WGS) entry which is preliminary data.</text>
</comment>
<evidence type="ECO:0000256" key="3">
    <source>
        <dbReference type="SAM" id="SignalP"/>
    </source>
</evidence>
<feature type="active site" evidence="1">
    <location>
        <position position="254"/>
    </location>
</feature>
<dbReference type="RefSeq" id="WP_125089245.1">
    <property type="nucleotide sequence ID" value="NZ_RSAA01000006.1"/>
</dbReference>
<dbReference type="GO" id="GO:0019433">
    <property type="term" value="P:triglyceride catabolic process"/>
    <property type="evidence" value="ECO:0007669"/>
    <property type="project" value="TreeGrafter"/>
</dbReference>
<keyword evidence="2" id="KW-1015">Disulfide bond</keyword>
<evidence type="ECO:0000256" key="1">
    <source>
        <dbReference type="PIRSR" id="PIRSR637460-1"/>
    </source>
</evidence>
<dbReference type="PANTHER" id="PTHR37981:SF1">
    <property type="entry name" value="SGNH HYDROLASE-TYPE ESTERASE DOMAIN-CONTAINING PROTEIN"/>
    <property type="match status" value="1"/>
</dbReference>
<feature type="chain" id="PRO_5019163229" evidence="3">
    <location>
        <begin position="28"/>
        <end position="273"/>
    </location>
</feature>
<dbReference type="GO" id="GO:0004806">
    <property type="term" value="F:triacylglycerol lipase activity"/>
    <property type="evidence" value="ECO:0007669"/>
    <property type="project" value="TreeGrafter"/>
</dbReference>
<sequence length="273" mass="28498">MRHARYLIGAVTACSVVSGMATAPAFAADSDSAAENSAAENYVALGDSYASGTGTRDYFEDSGDCLRSPRAYPQLWADSHDVASFEFAACSGAVTDDVNSSQLGSLSEDTTLVTISIGGNDVGFVDVITSCVAGTDEGCDNAVKDATGKAQNELPDKLDTTYANIRAAAPNADVVVLGYPRINEMGDCGIPFYSEYKRQRINEGADELASVISERASAAGFSFADARDAFSGHGVCASDEWINGPSNPIQESFHPDVDGHANAYLPTLNSVTG</sequence>
<feature type="signal peptide" evidence="3">
    <location>
        <begin position="1"/>
        <end position="27"/>
    </location>
</feature>
<dbReference type="Gene3D" id="3.40.50.1110">
    <property type="entry name" value="SGNH hydrolase"/>
    <property type="match status" value="1"/>
</dbReference>
<dbReference type="EMBL" id="RSAA01000006">
    <property type="protein sequence ID" value="RRO18747.1"/>
    <property type="molecule type" value="Genomic_DNA"/>
</dbReference>
<feature type="disulfide bond" evidence="2">
    <location>
        <begin position="131"/>
        <end position="139"/>
    </location>
</feature>
<feature type="disulfide bond" evidence="2">
    <location>
        <begin position="65"/>
        <end position="90"/>
    </location>
</feature>
<dbReference type="InterPro" id="IPR036514">
    <property type="entry name" value="SGNH_hydro_sf"/>
</dbReference>
<evidence type="ECO:0000259" key="4">
    <source>
        <dbReference type="Pfam" id="PF13472"/>
    </source>
</evidence>
<protein>
    <submittedName>
        <fullName evidence="5">SGNH/GDSL hydrolase family protein</fullName>
    </submittedName>
</protein>
<dbReference type="CDD" id="cd01823">
    <property type="entry name" value="SEST_like"/>
    <property type="match status" value="1"/>
</dbReference>
<dbReference type="AlphaFoldDB" id="A0A426K010"/>
<feature type="domain" description="SGNH hydrolase-type esterase" evidence="4">
    <location>
        <begin position="44"/>
        <end position="261"/>
    </location>
</feature>
<accession>A0A426K010</accession>
<feature type="active site" description="Nucleophile" evidence="1">
    <location>
        <position position="48"/>
    </location>
</feature>
<keyword evidence="5" id="KW-0378">Hydrolase</keyword>
<dbReference type="InterPro" id="IPR013830">
    <property type="entry name" value="SGNH_hydro"/>
</dbReference>
<dbReference type="InterPro" id="IPR037460">
    <property type="entry name" value="SEST-like"/>
</dbReference>
<dbReference type="Proteomes" id="UP000274515">
    <property type="component" value="Unassembled WGS sequence"/>
</dbReference>
<evidence type="ECO:0000313" key="6">
    <source>
        <dbReference type="Proteomes" id="UP000274515"/>
    </source>
</evidence>